<feature type="region of interest" description="Disordered" evidence="1">
    <location>
        <begin position="1"/>
        <end position="48"/>
    </location>
</feature>
<feature type="compositionally biased region" description="Basic residues" evidence="1">
    <location>
        <begin position="177"/>
        <end position="190"/>
    </location>
</feature>
<evidence type="ECO:0000256" key="1">
    <source>
        <dbReference type="SAM" id="MobiDB-lite"/>
    </source>
</evidence>
<name>A0A409YWT3_9AGAR</name>
<feature type="compositionally biased region" description="Polar residues" evidence="1">
    <location>
        <begin position="1"/>
        <end position="11"/>
    </location>
</feature>
<dbReference type="Proteomes" id="UP000284842">
    <property type="component" value="Unassembled WGS sequence"/>
</dbReference>
<comment type="caution">
    <text evidence="2">The sequence shown here is derived from an EMBL/GenBank/DDBJ whole genome shotgun (WGS) entry which is preliminary data.</text>
</comment>
<dbReference type="AlphaFoldDB" id="A0A409YWT3"/>
<accession>A0A409YWT3</accession>
<feature type="non-terminal residue" evidence="2">
    <location>
        <position position="1"/>
    </location>
</feature>
<gene>
    <name evidence="2" type="ORF">CVT24_007433</name>
</gene>
<evidence type="ECO:0000313" key="2">
    <source>
        <dbReference type="EMBL" id="PPR07487.1"/>
    </source>
</evidence>
<feature type="region of interest" description="Disordered" evidence="1">
    <location>
        <begin position="139"/>
        <end position="190"/>
    </location>
</feature>
<organism evidence="2 3">
    <name type="scientific">Panaeolus cyanescens</name>
    <dbReference type="NCBI Taxonomy" id="181874"/>
    <lineage>
        <taxon>Eukaryota</taxon>
        <taxon>Fungi</taxon>
        <taxon>Dikarya</taxon>
        <taxon>Basidiomycota</taxon>
        <taxon>Agaricomycotina</taxon>
        <taxon>Agaricomycetes</taxon>
        <taxon>Agaricomycetidae</taxon>
        <taxon>Agaricales</taxon>
        <taxon>Agaricineae</taxon>
        <taxon>Galeropsidaceae</taxon>
        <taxon>Panaeolus</taxon>
    </lineage>
</organism>
<dbReference type="EMBL" id="NHTK01000445">
    <property type="protein sequence ID" value="PPR07487.1"/>
    <property type="molecule type" value="Genomic_DNA"/>
</dbReference>
<reference evidence="2 3" key="1">
    <citation type="journal article" date="2018" name="Evol. Lett.">
        <title>Horizontal gene cluster transfer increased hallucinogenic mushroom diversity.</title>
        <authorList>
            <person name="Reynolds H.T."/>
            <person name="Vijayakumar V."/>
            <person name="Gluck-Thaler E."/>
            <person name="Korotkin H.B."/>
            <person name="Matheny P.B."/>
            <person name="Slot J.C."/>
        </authorList>
    </citation>
    <scope>NUCLEOTIDE SEQUENCE [LARGE SCALE GENOMIC DNA]</scope>
    <source>
        <strain evidence="2 3">2629</strain>
    </source>
</reference>
<evidence type="ECO:0000313" key="3">
    <source>
        <dbReference type="Proteomes" id="UP000284842"/>
    </source>
</evidence>
<feature type="compositionally biased region" description="Polar residues" evidence="1">
    <location>
        <begin position="20"/>
        <end position="29"/>
    </location>
</feature>
<keyword evidence="3" id="KW-1185">Reference proteome</keyword>
<protein>
    <submittedName>
        <fullName evidence="2">Uncharacterized protein</fullName>
    </submittedName>
</protein>
<dbReference type="InParanoid" id="A0A409YWT3"/>
<proteinExistence type="predicted"/>
<sequence>KVTATTTSTSANKDDRGTTKTEIPSTSPNPAAHQDSSSPQDSDHSNTQVQEIKNIGQALMALTDAVEKQTQVQQQQLDVLTKTFDVLGSMATSTRSTARSIETMALLKSGLQGIGLKSFYNDQGFASAVMALASEIHGQRGRSVNDNDTHDDSEDDADGRLTDEDSEVQVLVGTSHLRGKSKAKPNSNHR</sequence>